<dbReference type="EC" id="3.1.3.16" evidence="2"/>
<keyword evidence="3" id="KW-0479">Metal-binding</keyword>
<dbReference type="OrthoDB" id="277011at2759"/>
<evidence type="ECO:0000256" key="6">
    <source>
        <dbReference type="ARBA" id="ARBA00022912"/>
    </source>
</evidence>
<comment type="catalytic activity">
    <reaction evidence="7">
        <text>O-phospho-L-seryl-[protein] + H2O = L-seryl-[protein] + phosphate</text>
        <dbReference type="Rhea" id="RHEA:20629"/>
        <dbReference type="Rhea" id="RHEA-COMP:9863"/>
        <dbReference type="Rhea" id="RHEA-COMP:11604"/>
        <dbReference type="ChEBI" id="CHEBI:15377"/>
        <dbReference type="ChEBI" id="CHEBI:29999"/>
        <dbReference type="ChEBI" id="CHEBI:43474"/>
        <dbReference type="ChEBI" id="CHEBI:83421"/>
        <dbReference type="EC" id="3.1.3.16"/>
    </reaction>
</comment>
<keyword evidence="5" id="KW-0460">Magnesium</keyword>
<dbReference type="FunFam" id="3.40.50.1000:FF:000192">
    <property type="entry name" value="CTD small phosphatase-like protein"/>
    <property type="match status" value="1"/>
</dbReference>
<dbReference type="PANTHER" id="PTHR12210">
    <property type="entry name" value="DULLARD PROTEIN PHOSPHATASE"/>
    <property type="match status" value="1"/>
</dbReference>
<dbReference type="AlphaFoldDB" id="A0A8H7PPN3"/>
<dbReference type="InterPro" id="IPR004274">
    <property type="entry name" value="FCP1_dom"/>
</dbReference>
<keyword evidence="6" id="KW-0904">Protein phosphatase</keyword>
<evidence type="ECO:0000256" key="1">
    <source>
        <dbReference type="ARBA" id="ARBA00001946"/>
    </source>
</evidence>
<evidence type="ECO:0000313" key="11">
    <source>
        <dbReference type="Proteomes" id="UP000612746"/>
    </source>
</evidence>
<evidence type="ECO:0000259" key="9">
    <source>
        <dbReference type="PROSITE" id="PS50969"/>
    </source>
</evidence>
<comment type="catalytic activity">
    <reaction evidence="8">
        <text>O-phospho-L-threonyl-[protein] + H2O = L-threonyl-[protein] + phosphate</text>
        <dbReference type="Rhea" id="RHEA:47004"/>
        <dbReference type="Rhea" id="RHEA-COMP:11060"/>
        <dbReference type="Rhea" id="RHEA-COMP:11605"/>
        <dbReference type="ChEBI" id="CHEBI:15377"/>
        <dbReference type="ChEBI" id="CHEBI:30013"/>
        <dbReference type="ChEBI" id="CHEBI:43474"/>
        <dbReference type="ChEBI" id="CHEBI:61977"/>
        <dbReference type="EC" id="3.1.3.16"/>
    </reaction>
</comment>
<organism evidence="10 11">
    <name type="scientific">Umbelopsis vinacea</name>
    <dbReference type="NCBI Taxonomy" id="44442"/>
    <lineage>
        <taxon>Eukaryota</taxon>
        <taxon>Fungi</taxon>
        <taxon>Fungi incertae sedis</taxon>
        <taxon>Mucoromycota</taxon>
        <taxon>Mucoromycotina</taxon>
        <taxon>Umbelopsidomycetes</taxon>
        <taxon>Umbelopsidales</taxon>
        <taxon>Umbelopsidaceae</taxon>
        <taxon>Umbelopsis</taxon>
    </lineage>
</organism>
<dbReference type="InterPro" id="IPR036412">
    <property type="entry name" value="HAD-like_sf"/>
</dbReference>
<keyword evidence="11" id="KW-1185">Reference proteome</keyword>
<keyword evidence="4" id="KW-0378">Hydrolase</keyword>
<evidence type="ECO:0000256" key="2">
    <source>
        <dbReference type="ARBA" id="ARBA00013081"/>
    </source>
</evidence>
<dbReference type="SMART" id="SM00577">
    <property type="entry name" value="CPDc"/>
    <property type="match status" value="1"/>
</dbReference>
<comment type="cofactor">
    <cofactor evidence="1">
        <name>Mg(2+)</name>
        <dbReference type="ChEBI" id="CHEBI:18420"/>
    </cofactor>
</comment>
<dbReference type="Pfam" id="PF03031">
    <property type="entry name" value="NIF"/>
    <property type="match status" value="1"/>
</dbReference>
<dbReference type="EMBL" id="JAEPRA010000012">
    <property type="protein sequence ID" value="KAG2177640.1"/>
    <property type="molecule type" value="Genomic_DNA"/>
</dbReference>
<dbReference type="GO" id="GO:0004722">
    <property type="term" value="F:protein serine/threonine phosphatase activity"/>
    <property type="evidence" value="ECO:0007669"/>
    <property type="project" value="UniProtKB-EC"/>
</dbReference>
<protein>
    <recommendedName>
        <fullName evidence="2">protein-serine/threonine phosphatase</fullName>
        <ecNumber evidence="2">3.1.3.16</ecNumber>
    </recommendedName>
</protein>
<dbReference type="InterPro" id="IPR050365">
    <property type="entry name" value="TIM50"/>
</dbReference>
<evidence type="ECO:0000256" key="4">
    <source>
        <dbReference type="ARBA" id="ARBA00022801"/>
    </source>
</evidence>
<dbReference type="GO" id="GO:0046872">
    <property type="term" value="F:metal ion binding"/>
    <property type="evidence" value="ECO:0007669"/>
    <property type="project" value="UniProtKB-KW"/>
</dbReference>
<dbReference type="Proteomes" id="UP000612746">
    <property type="component" value="Unassembled WGS sequence"/>
</dbReference>
<gene>
    <name evidence="10" type="ORF">INT44_008154</name>
</gene>
<evidence type="ECO:0000256" key="8">
    <source>
        <dbReference type="ARBA" id="ARBA00048336"/>
    </source>
</evidence>
<evidence type="ECO:0000256" key="5">
    <source>
        <dbReference type="ARBA" id="ARBA00022842"/>
    </source>
</evidence>
<comment type="caution">
    <text evidence="10">The sequence shown here is derived from an EMBL/GenBank/DDBJ whole genome shotgun (WGS) entry which is preliminary data.</text>
</comment>
<evidence type="ECO:0000313" key="10">
    <source>
        <dbReference type="EMBL" id="KAG2177640.1"/>
    </source>
</evidence>
<dbReference type="InterPro" id="IPR011948">
    <property type="entry name" value="Dullard_phosphatase"/>
</dbReference>
<sequence length="275" mass="30995">MRKSPTSPAASITSKTTSKSAGFMSLLFCCAFTPFQQERHGDKILNPNSSNSLLDERAKQDVVQEDWEADSATRHASEPNADTWLLPPLAEKHKDKKCLVLDMDETLIHSSFKEVEDADFIIPIIIDNQVHNVYVLKRPGVDQFMRKMGEIYEIVVFTASLATYADPVLDHLDIHNVVDHRLFRESCCNHMGNFVKDLSRLGRDLPSTIIIDNSPASYIFHNENAIPVSSWFNDPHDTELTDMTDFLTDLTHVDDVRLVLDPNIGQGEPSEKATI</sequence>
<name>A0A8H7PPN3_9FUNG</name>
<reference evidence="10" key="1">
    <citation type="submission" date="2020-12" db="EMBL/GenBank/DDBJ databases">
        <title>Metabolic potential, ecology and presence of endohyphal bacteria is reflected in genomic diversity of Mucoromycotina.</title>
        <authorList>
            <person name="Muszewska A."/>
            <person name="Okrasinska A."/>
            <person name="Steczkiewicz K."/>
            <person name="Drgas O."/>
            <person name="Orlowska M."/>
            <person name="Perlinska-Lenart U."/>
            <person name="Aleksandrzak-Piekarczyk T."/>
            <person name="Szatraj K."/>
            <person name="Zielenkiewicz U."/>
            <person name="Pilsyk S."/>
            <person name="Malc E."/>
            <person name="Mieczkowski P."/>
            <person name="Kruszewska J.S."/>
            <person name="Biernat P."/>
            <person name="Pawlowska J."/>
        </authorList>
    </citation>
    <scope>NUCLEOTIDE SEQUENCE</scope>
    <source>
        <strain evidence="10">WA0000051536</strain>
    </source>
</reference>
<dbReference type="Gene3D" id="3.40.50.1000">
    <property type="entry name" value="HAD superfamily/HAD-like"/>
    <property type="match status" value="1"/>
</dbReference>
<dbReference type="CDD" id="cd07521">
    <property type="entry name" value="HAD_FCP1-like"/>
    <property type="match status" value="1"/>
</dbReference>
<proteinExistence type="predicted"/>
<dbReference type="InterPro" id="IPR023214">
    <property type="entry name" value="HAD_sf"/>
</dbReference>
<dbReference type="NCBIfam" id="TIGR02251">
    <property type="entry name" value="HIF-SF_euk"/>
    <property type="match status" value="1"/>
</dbReference>
<dbReference type="SUPFAM" id="SSF56784">
    <property type="entry name" value="HAD-like"/>
    <property type="match status" value="1"/>
</dbReference>
<evidence type="ECO:0000256" key="3">
    <source>
        <dbReference type="ARBA" id="ARBA00022723"/>
    </source>
</evidence>
<evidence type="ECO:0000256" key="7">
    <source>
        <dbReference type="ARBA" id="ARBA00047761"/>
    </source>
</evidence>
<accession>A0A8H7PPN3</accession>
<dbReference type="PROSITE" id="PS50969">
    <property type="entry name" value="FCP1"/>
    <property type="match status" value="1"/>
</dbReference>
<feature type="domain" description="FCP1 homology" evidence="9">
    <location>
        <begin position="92"/>
        <end position="250"/>
    </location>
</feature>